<feature type="region of interest" description="Disordered" evidence="1">
    <location>
        <begin position="85"/>
        <end position="128"/>
    </location>
</feature>
<gene>
    <name evidence="2" type="ORF">VTL71DRAFT_15818</name>
</gene>
<protein>
    <submittedName>
        <fullName evidence="2">Uncharacterized protein</fullName>
    </submittedName>
</protein>
<evidence type="ECO:0000313" key="2">
    <source>
        <dbReference type="EMBL" id="KAL2067722.1"/>
    </source>
</evidence>
<evidence type="ECO:0000313" key="3">
    <source>
        <dbReference type="Proteomes" id="UP001595075"/>
    </source>
</evidence>
<dbReference type="Proteomes" id="UP001595075">
    <property type="component" value="Unassembled WGS sequence"/>
</dbReference>
<organism evidence="2 3">
    <name type="scientific">Oculimacula yallundae</name>
    <dbReference type="NCBI Taxonomy" id="86028"/>
    <lineage>
        <taxon>Eukaryota</taxon>
        <taxon>Fungi</taxon>
        <taxon>Dikarya</taxon>
        <taxon>Ascomycota</taxon>
        <taxon>Pezizomycotina</taxon>
        <taxon>Leotiomycetes</taxon>
        <taxon>Helotiales</taxon>
        <taxon>Ploettnerulaceae</taxon>
        <taxon>Oculimacula</taxon>
    </lineage>
</organism>
<feature type="compositionally biased region" description="Basic and acidic residues" evidence="1">
    <location>
        <begin position="107"/>
        <end position="118"/>
    </location>
</feature>
<name>A0ABR4CDH5_9HELO</name>
<evidence type="ECO:0000256" key="1">
    <source>
        <dbReference type="SAM" id="MobiDB-lite"/>
    </source>
</evidence>
<comment type="caution">
    <text evidence="2">The sequence shown here is derived from an EMBL/GenBank/DDBJ whole genome shotgun (WGS) entry which is preliminary data.</text>
</comment>
<dbReference type="EMBL" id="JAZHXI010000009">
    <property type="protein sequence ID" value="KAL2067722.1"/>
    <property type="molecule type" value="Genomic_DNA"/>
</dbReference>
<sequence>MTPETLFKPYAGYGRFISDTDGRKAQAARRIDMGYYKPLVGLGEARVGSTSSSNPGLSPVCLLCRHGMAPDTLFKLAPNMGEDTSGDINPVSRSCPVPRGGVSGVMDRSRNTDTRDLGCHLSTGQGGV</sequence>
<accession>A0ABR4CDH5</accession>
<proteinExistence type="predicted"/>
<keyword evidence="3" id="KW-1185">Reference proteome</keyword>
<reference evidence="2 3" key="1">
    <citation type="journal article" date="2024" name="Commun. Biol.">
        <title>Comparative genomic analysis of thermophilic fungi reveals convergent evolutionary adaptations and gene losses.</title>
        <authorList>
            <person name="Steindorff A.S."/>
            <person name="Aguilar-Pontes M.V."/>
            <person name="Robinson A.J."/>
            <person name="Andreopoulos B."/>
            <person name="LaButti K."/>
            <person name="Kuo A."/>
            <person name="Mondo S."/>
            <person name="Riley R."/>
            <person name="Otillar R."/>
            <person name="Haridas S."/>
            <person name="Lipzen A."/>
            <person name="Grimwood J."/>
            <person name="Schmutz J."/>
            <person name="Clum A."/>
            <person name="Reid I.D."/>
            <person name="Moisan M.C."/>
            <person name="Butler G."/>
            <person name="Nguyen T.T.M."/>
            <person name="Dewar K."/>
            <person name="Conant G."/>
            <person name="Drula E."/>
            <person name="Henrissat B."/>
            <person name="Hansel C."/>
            <person name="Singer S."/>
            <person name="Hutchinson M.I."/>
            <person name="de Vries R.P."/>
            <person name="Natvig D.O."/>
            <person name="Powell A.J."/>
            <person name="Tsang A."/>
            <person name="Grigoriev I.V."/>
        </authorList>
    </citation>
    <scope>NUCLEOTIDE SEQUENCE [LARGE SCALE GENOMIC DNA]</scope>
    <source>
        <strain evidence="2 3">CBS 494.80</strain>
    </source>
</reference>